<comment type="caution">
    <text evidence="8">The sequence shown here is derived from an EMBL/GenBank/DDBJ whole genome shotgun (WGS) entry which is preliminary data.</text>
</comment>
<dbReference type="SMART" id="SM00382">
    <property type="entry name" value="AAA"/>
    <property type="match status" value="1"/>
</dbReference>
<sequence>MRPSVVEVRDLPVQGRPARQAPRAGRGKVSLSVGQGEVHAVLGGYGSGKTTLLETIAGLRPHTSGTVEVKGGGPVPVWREGGLFSGLTVTEVVDAWRRWTLDPLTRADALRLTGLTDRASVAFERLDDAERRLLDLTLALVGRSDLLLLDEPFTGLDGPSADRVWGVLRSLADEGTAVLFTTREIDEACRADRVTVLDGALPVPARARRAA</sequence>
<evidence type="ECO:0000256" key="3">
    <source>
        <dbReference type="ARBA" id="ARBA00022741"/>
    </source>
</evidence>
<dbReference type="PROSITE" id="PS50893">
    <property type="entry name" value="ABC_TRANSPORTER_2"/>
    <property type="match status" value="1"/>
</dbReference>
<comment type="subcellular location">
    <subcellularLocation>
        <location evidence="1">Cell membrane</location>
        <topology evidence="1">Peripheral membrane protein</topology>
    </subcellularLocation>
</comment>
<gene>
    <name evidence="8" type="ORF">DZF91_36690</name>
</gene>
<feature type="compositionally biased region" description="Low complexity" evidence="6">
    <location>
        <begin position="14"/>
        <end position="24"/>
    </location>
</feature>
<evidence type="ECO:0000313" key="9">
    <source>
        <dbReference type="Proteomes" id="UP000261811"/>
    </source>
</evidence>
<dbReference type="AlphaFoldDB" id="A0A372JA52"/>
<dbReference type="InterPro" id="IPR003593">
    <property type="entry name" value="AAA+_ATPase"/>
</dbReference>
<dbReference type="Proteomes" id="UP000261811">
    <property type="component" value="Unassembled WGS sequence"/>
</dbReference>
<keyword evidence="4 8" id="KW-0067">ATP-binding</keyword>
<dbReference type="InterPro" id="IPR050763">
    <property type="entry name" value="ABC_transporter_ATP-binding"/>
</dbReference>
<keyword evidence="2" id="KW-0813">Transport</keyword>
<dbReference type="GO" id="GO:0016887">
    <property type="term" value="F:ATP hydrolysis activity"/>
    <property type="evidence" value="ECO:0007669"/>
    <property type="project" value="InterPro"/>
</dbReference>
<dbReference type="PANTHER" id="PTHR42711:SF17">
    <property type="entry name" value="ABC TRANSPORTER ATP-BINDING PROTEIN"/>
    <property type="match status" value="1"/>
</dbReference>
<dbReference type="Gene3D" id="3.40.50.300">
    <property type="entry name" value="P-loop containing nucleotide triphosphate hydrolases"/>
    <property type="match status" value="1"/>
</dbReference>
<evidence type="ECO:0000256" key="4">
    <source>
        <dbReference type="ARBA" id="ARBA00022840"/>
    </source>
</evidence>
<dbReference type="OrthoDB" id="9804819at2"/>
<accession>A0A372JA52</accession>
<dbReference type="Pfam" id="PF00005">
    <property type="entry name" value="ABC_tran"/>
    <property type="match status" value="1"/>
</dbReference>
<dbReference type="SUPFAM" id="SSF52540">
    <property type="entry name" value="P-loop containing nucleoside triphosphate hydrolases"/>
    <property type="match status" value="1"/>
</dbReference>
<evidence type="ECO:0000256" key="5">
    <source>
        <dbReference type="ARBA" id="ARBA00023251"/>
    </source>
</evidence>
<reference evidence="8 9" key="1">
    <citation type="submission" date="2018-08" db="EMBL/GenBank/DDBJ databases">
        <title>Actinomadura jelena sp. nov., a novel Actinomycete isolated from soil in Chad.</title>
        <authorList>
            <person name="Shi L."/>
        </authorList>
    </citation>
    <scope>NUCLEOTIDE SEQUENCE [LARGE SCALE GENOMIC DNA]</scope>
    <source>
        <strain evidence="8 9">NEAU-G17</strain>
    </source>
</reference>
<organism evidence="8 9">
    <name type="scientific">Actinomadura logoneensis</name>
    <dbReference type="NCBI Taxonomy" id="2293572"/>
    <lineage>
        <taxon>Bacteria</taxon>
        <taxon>Bacillati</taxon>
        <taxon>Actinomycetota</taxon>
        <taxon>Actinomycetes</taxon>
        <taxon>Streptosporangiales</taxon>
        <taxon>Thermomonosporaceae</taxon>
        <taxon>Actinomadura</taxon>
    </lineage>
</organism>
<dbReference type="GO" id="GO:0046677">
    <property type="term" value="P:response to antibiotic"/>
    <property type="evidence" value="ECO:0007669"/>
    <property type="project" value="UniProtKB-KW"/>
</dbReference>
<evidence type="ECO:0000256" key="2">
    <source>
        <dbReference type="ARBA" id="ARBA00022448"/>
    </source>
</evidence>
<proteinExistence type="predicted"/>
<dbReference type="EMBL" id="QURH01001038">
    <property type="protein sequence ID" value="RFU36694.1"/>
    <property type="molecule type" value="Genomic_DNA"/>
</dbReference>
<dbReference type="PANTHER" id="PTHR42711">
    <property type="entry name" value="ABC TRANSPORTER ATP-BINDING PROTEIN"/>
    <property type="match status" value="1"/>
</dbReference>
<dbReference type="GO" id="GO:0005886">
    <property type="term" value="C:plasma membrane"/>
    <property type="evidence" value="ECO:0007669"/>
    <property type="project" value="UniProtKB-SubCell"/>
</dbReference>
<evidence type="ECO:0000256" key="1">
    <source>
        <dbReference type="ARBA" id="ARBA00004202"/>
    </source>
</evidence>
<keyword evidence="5" id="KW-0046">Antibiotic resistance</keyword>
<keyword evidence="3" id="KW-0547">Nucleotide-binding</keyword>
<feature type="domain" description="ABC transporter" evidence="7">
    <location>
        <begin position="6"/>
        <end position="211"/>
    </location>
</feature>
<dbReference type="GO" id="GO:0005524">
    <property type="term" value="F:ATP binding"/>
    <property type="evidence" value="ECO:0007669"/>
    <property type="project" value="UniProtKB-KW"/>
</dbReference>
<keyword evidence="9" id="KW-1185">Reference proteome</keyword>
<name>A0A372JA52_9ACTN</name>
<feature type="region of interest" description="Disordered" evidence="6">
    <location>
        <begin position="1"/>
        <end position="30"/>
    </location>
</feature>
<dbReference type="InterPro" id="IPR003439">
    <property type="entry name" value="ABC_transporter-like_ATP-bd"/>
</dbReference>
<evidence type="ECO:0000256" key="6">
    <source>
        <dbReference type="SAM" id="MobiDB-lite"/>
    </source>
</evidence>
<evidence type="ECO:0000313" key="8">
    <source>
        <dbReference type="EMBL" id="RFU36694.1"/>
    </source>
</evidence>
<evidence type="ECO:0000259" key="7">
    <source>
        <dbReference type="PROSITE" id="PS50893"/>
    </source>
</evidence>
<protein>
    <submittedName>
        <fullName evidence="8">ATP-binding cassette domain-containing protein</fullName>
    </submittedName>
</protein>
<dbReference type="InterPro" id="IPR027417">
    <property type="entry name" value="P-loop_NTPase"/>
</dbReference>